<proteinExistence type="predicted"/>
<comment type="caution">
    <text evidence="1">The sequence shown here is derived from an EMBL/GenBank/DDBJ whole genome shotgun (WGS) entry which is preliminary data.</text>
</comment>
<gene>
    <name evidence="1" type="ORF">BDFB_015339</name>
</gene>
<protein>
    <submittedName>
        <fullName evidence="1">Uncharacterized protein</fullName>
    </submittedName>
</protein>
<reference evidence="1 2" key="1">
    <citation type="submission" date="2017-03" db="EMBL/GenBank/DDBJ databases">
        <title>Genome of the blue death feigning beetle - Asbolus verrucosus.</title>
        <authorList>
            <person name="Rider S.D."/>
        </authorList>
    </citation>
    <scope>NUCLEOTIDE SEQUENCE [LARGE SCALE GENOMIC DNA]</scope>
    <source>
        <strain evidence="1">Butters</strain>
        <tissue evidence="1">Head and leg muscle</tissue>
    </source>
</reference>
<sequence>MFTQVHKTFMIESYLRNGREVEGEWQYFVSDCLEEFRNEFPNL</sequence>
<evidence type="ECO:0000313" key="2">
    <source>
        <dbReference type="Proteomes" id="UP000292052"/>
    </source>
</evidence>
<organism evidence="1 2">
    <name type="scientific">Asbolus verrucosus</name>
    <name type="common">Desert ironclad beetle</name>
    <dbReference type="NCBI Taxonomy" id="1661398"/>
    <lineage>
        <taxon>Eukaryota</taxon>
        <taxon>Metazoa</taxon>
        <taxon>Ecdysozoa</taxon>
        <taxon>Arthropoda</taxon>
        <taxon>Hexapoda</taxon>
        <taxon>Insecta</taxon>
        <taxon>Pterygota</taxon>
        <taxon>Neoptera</taxon>
        <taxon>Endopterygota</taxon>
        <taxon>Coleoptera</taxon>
        <taxon>Polyphaga</taxon>
        <taxon>Cucujiformia</taxon>
        <taxon>Tenebrionidae</taxon>
        <taxon>Pimeliinae</taxon>
        <taxon>Asbolus</taxon>
    </lineage>
</organism>
<name>A0A482V891_ASBVE</name>
<dbReference type="OrthoDB" id="10351021at2759"/>
<evidence type="ECO:0000313" key="1">
    <source>
        <dbReference type="EMBL" id="RZB39427.1"/>
    </source>
</evidence>
<accession>A0A482V891</accession>
<feature type="non-terminal residue" evidence="1">
    <location>
        <position position="43"/>
    </location>
</feature>
<dbReference type="AlphaFoldDB" id="A0A482V891"/>
<keyword evidence="2" id="KW-1185">Reference proteome</keyword>
<dbReference type="EMBL" id="QDEB01128277">
    <property type="protein sequence ID" value="RZB39427.1"/>
    <property type="molecule type" value="Genomic_DNA"/>
</dbReference>
<dbReference type="Proteomes" id="UP000292052">
    <property type="component" value="Unassembled WGS sequence"/>
</dbReference>